<feature type="region of interest" description="Disordered" evidence="1">
    <location>
        <begin position="1"/>
        <end position="92"/>
    </location>
</feature>
<feature type="compositionally biased region" description="Basic and acidic residues" evidence="1">
    <location>
        <begin position="212"/>
        <end position="235"/>
    </location>
</feature>
<gene>
    <name evidence="2" type="ORF">VTK73DRAFT_4171</name>
</gene>
<feature type="compositionally biased region" description="Low complexity" evidence="1">
    <location>
        <begin position="58"/>
        <end position="73"/>
    </location>
</feature>
<protein>
    <submittedName>
        <fullName evidence="2">Uncharacterized protein</fullName>
    </submittedName>
</protein>
<comment type="caution">
    <text evidence="2">The sequence shown here is derived from an EMBL/GenBank/DDBJ whole genome shotgun (WGS) entry which is preliminary data.</text>
</comment>
<feature type="compositionally biased region" description="Polar residues" evidence="1">
    <location>
        <begin position="310"/>
        <end position="319"/>
    </location>
</feature>
<feature type="compositionally biased region" description="Acidic residues" evidence="1">
    <location>
        <begin position="388"/>
        <end position="397"/>
    </location>
</feature>
<reference evidence="2 3" key="1">
    <citation type="journal article" date="2024" name="Commun. Biol.">
        <title>Comparative genomic analysis of thermophilic fungi reveals convergent evolutionary adaptations and gene losses.</title>
        <authorList>
            <person name="Steindorff A.S."/>
            <person name="Aguilar-Pontes M.V."/>
            <person name="Robinson A.J."/>
            <person name="Andreopoulos B."/>
            <person name="LaButti K."/>
            <person name="Kuo A."/>
            <person name="Mondo S."/>
            <person name="Riley R."/>
            <person name="Otillar R."/>
            <person name="Haridas S."/>
            <person name="Lipzen A."/>
            <person name="Grimwood J."/>
            <person name="Schmutz J."/>
            <person name="Clum A."/>
            <person name="Reid I.D."/>
            <person name="Moisan M.C."/>
            <person name="Butler G."/>
            <person name="Nguyen T.T.M."/>
            <person name="Dewar K."/>
            <person name="Conant G."/>
            <person name="Drula E."/>
            <person name="Henrissat B."/>
            <person name="Hansel C."/>
            <person name="Singer S."/>
            <person name="Hutchinson M.I."/>
            <person name="de Vries R.P."/>
            <person name="Natvig D.O."/>
            <person name="Powell A.J."/>
            <person name="Tsang A."/>
            <person name="Grigoriev I.V."/>
        </authorList>
    </citation>
    <scope>NUCLEOTIDE SEQUENCE [LARGE SCALE GENOMIC DNA]</scope>
    <source>
        <strain evidence="2 3">ATCC 24622</strain>
    </source>
</reference>
<dbReference type="SUPFAM" id="SSF81995">
    <property type="entry name" value="beta-sandwich domain of Sec23/24"/>
    <property type="match status" value="1"/>
</dbReference>
<feature type="compositionally biased region" description="Basic residues" evidence="1">
    <location>
        <begin position="425"/>
        <end position="438"/>
    </location>
</feature>
<feature type="compositionally biased region" description="Low complexity" evidence="1">
    <location>
        <begin position="323"/>
        <end position="338"/>
    </location>
</feature>
<feature type="compositionally biased region" description="Basic and acidic residues" evidence="1">
    <location>
        <begin position="361"/>
        <end position="370"/>
    </location>
</feature>
<dbReference type="Proteomes" id="UP001586593">
    <property type="component" value="Unassembled WGS sequence"/>
</dbReference>
<feature type="region of interest" description="Disordered" evidence="1">
    <location>
        <begin position="627"/>
        <end position="667"/>
    </location>
</feature>
<evidence type="ECO:0000313" key="3">
    <source>
        <dbReference type="Proteomes" id="UP001586593"/>
    </source>
</evidence>
<keyword evidence="3" id="KW-1185">Reference proteome</keyword>
<feature type="compositionally biased region" description="Basic and acidic residues" evidence="1">
    <location>
        <begin position="627"/>
        <end position="636"/>
    </location>
</feature>
<organism evidence="2 3">
    <name type="scientific">Phialemonium thermophilum</name>
    <dbReference type="NCBI Taxonomy" id="223376"/>
    <lineage>
        <taxon>Eukaryota</taxon>
        <taxon>Fungi</taxon>
        <taxon>Dikarya</taxon>
        <taxon>Ascomycota</taxon>
        <taxon>Pezizomycotina</taxon>
        <taxon>Sordariomycetes</taxon>
        <taxon>Sordariomycetidae</taxon>
        <taxon>Cephalothecales</taxon>
        <taxon>Cephalothecaceae</taxon>
        <taxon>Phialemonium</taxon>
    </lineage>
</organism>
<evidence type="ECO:0000313" key="2">
    <source>
        <dbReference type="EMBL" id="KAL1881411.1"/>
    </source>
</evidence>
<feature type="compositionally biased region" description="Polar residues" evidence="1">
    <location>
        <begin position="406"/>
        <end position="424"/>
    </location>
</feature>
<feature type="compositionally biased region" description="Low complexity" evidence="1">
    <location>
        <begin position="282"/>
        <end position="298"/>
    </location>
</feature>
<proteinExistence type="predicted"/>
<name>A0ABR3Y0K0_9PEZI</name>
<sequence length="667" mass="75994">MDNGDFIDLSGPAQAQAPRMTGGGAASGRTNPPPPPFHPQQPIQQRANAANTNIGHFQQQAQARQQQQQRHAAVPPPPPRHIIPPHLEQGPSVQLSDIRKERMTENEARDELTTYSIFRFEKAGRPGEYDSEGERVKPTWENVYRQVVSGVSKREAQRRIKSLNETTRPLSEKLVSLISAQQRQLDKTLEEITSREQDNRFVTVLAQIDQQIRPKRESKSRDRSEGPARSKDGGKSKKKKEKETVSITAYYKRSPRPGVDAIALVMQRDAELARGLQPPHPHQTFPPQQPHYQQPHFQQPHHNHPAAHVSQPQPAQQQRPVFPQQHGPQQSHGQAAGPRYTAQTQHGTVPQGQGGATKAHHTADKKDVKAAKRSKSRSSRRSSKSSDSDSDSNSDSDSDSHSDTSWTNDDASVETPNSSNPSSQRSHKKGHDKSKKGRRYIESPRHYGVPVSLEPHRFPHNIQHRISDELLRPRSAASPSLNRLPPLSALDLERIKDGCYEAGRADERAESRELIAELPRPRIIQDPQRPLNRSVYAADTMAYEEEAYATTARARPRLPRRIPYPRLVNPADVSIRGADPLDRFDRLRLDDERRYEDRHYMDDYVMADRFRDGFARELDRLDREHRARQYTGRDSESDSTYMDYEASNPFRPRWRSPATHQSRRYDF</sequence>
<feature type="region of interest" description="Disordered" evidence="1">
    <location>
        <begin position="207"/>
        <end position="455"/>
    </location>
</feature>
<feature type="compositionally biased region" description="Polar residues" evidence="1">
    <location>
        <begin position="341"/>
        <end position="351"/>
    </location>
</feature>
<evidence type="ECO:0000256" key="1">
    <source>
        <dbReference type="SAM" id="MobiDB-lite"/>
    </source>
</evidence>
<accession>A0ABR3Y0K0</accession>
<feature type="compositionally biased region" description="Polar residues" evidence="1">
    <location>
        <begin position="46"/>
        <end position="57"/>
    </location>
</feature>
<dbReference type="EMBL" id="JAZHXJ010000024">
    <property type="protein sequence ID" value="KAL1881411.1"/>
    <property type="molecule type" value="Genomic_DNA"/>
</dbReference>
<feature type="compositionally biased region" description="Basic residues" evidence="1">
    <location>
        <begin position="371"/>
        <end position="383"/>
    </location>
</feature>